<sequence>MPVCTRKPCPVTTAAIDWYKRFMNGPEVKPLTPREKAHLAAKNIIDPFNALTILAQSAFSVGFNSHSPYGPGMPGFERNVGVSYTQDITSEFFNVFLIPSIAHQDPHYHRMPNAGYKRRFLHATTQIFWTLGDNGQGMLNYANLLGSAIDIQIGNLYVPGQQTHLTATLSQYFVGLATAPIDNYVTEFLPDIARHIHIQVVLVQQIINQVARTSPPASP</sequence>
<gene>
    <name evidence="1" type="ORF">CARN6_1437</name>
</gene>
<name>E6QL93_9ZZZZ</name>
<dbReference type="AlphaFoldDB" id="E6QL93"/>
<protein>
    <submittedName>
        <fullName evidence="1">Uncharacterized protein</fullName>
    </submittedName>
</protein>
<accession>E6QL93</accession>
<comment type="caution">
    <text evidence="1">The sequence shown here is derived from an EMBL/GenBank/DDBJ whole genome shotgun (WGS) entry which is preliminary data.</text>
</comment>
<reference evidence="1" key="1">
    <citation type="submission" date="2009-10" db="EMBL/GenBank/DDBJ databases">
        <title>Diversity of trophic interactions inside an arsenic-rich microbial ecosystem.</title>
        <authorList>
            <person name="Bertin P.N."/>
            <person name="Heinrich-Salmeron A."/>
            <person name="Pelletier E."/>
            <person name="Goulhen-Chollet F."/>
            <person name="Arsene-Ploetze F."/>
            <person name="Gallien S."/>
            <person name="Calteau A."/>
            <person name="Vallenet D."/>
            <person name="Casiot C."/>
            <person name="Chane-Woon-Ming B."/>
            <person name="Giloteaux L."/>
            <person name="Barakat M."/>
            <person name="Bonnefoy V."/>
            <person name="Bruneel O."/>
            <person name="Chandler M."/>
            <person name="Cleiss J."/>
            <person name="Duran R."/>
            <person name="Elbaz-Poulichet F."/>
            <person name="Fonknechten N."/>
            <person name="Lauga B."/>
            <person name="Mornico D."/>
            <person name="Ortet P."/>
            <person name="Schaeffer C."/>
            <person name="Siguier P."/>
            <person name="Alexander Thil Smith A."/>
            <person name="Van Dorsselaer A."/>
            <person name="Weissenbach J."/>
            <person name="Medigue C."/>
            <person name="Le Paslier D."/>
        </authorList>
    </citation>
    <scope>NUCLEOTIDE SEQUENCE</scope>
</reference>
<evidence type="ECO:0000313" key="1">
    <source>
        <dbReference type="EMBL" id="CBI08013.1"/>
    </source>
</evidence>
<proteinExistence type="predicted"/>
<dbReference type="EMBL" id="CABQ01000175">
    <property type="protein sequence ID" value="CBI08013.1"/>
    <property type="molecule type" value="Genomic_DNA"/>
</dbReference>
<organism evidence="1">
    <name type="scientific">mine drainage metagenome</name>
    <dbReference type="NCBI Taxonomy" id="410659"/>
    <lineage>
        <taxon>unclassified sequences</taxon>
        <taxon>metagenomes</taxon>
        <taxon>ecological metagenomes</taxon>
    </lineage>
</organism>